<proteinExistence type="predicted"/>
<dbReference type="OrthoDB" id="3261436at2759"/>
<dbReference type="Proteomes" id="UP000719766">
    <property type="component" value="Unassembled WGS sequence"/>
</dbReference>
<reference evidence="2" key="1">
    <citation type="journal article" date="2020" name="New Phytol.">
        <title>Comparative genomics reveals dynamic genome evolution in host specialist ectomycorrhizal fungi.</title>
        <authorList>
            <person name="Lofgren L.A."/>
            <person name="Nguyen N.H."/>
            <person name="Vilgalys R."/>
            <person name="Ruytinx J."/>
            <person name="Liao H.L."/>
            <person name="Branco S."/>
            <person name="Kuo A."/>
            <person name="LaButti K."/>
            <person name="Lipzen A."/>
            <person name="Andreopoulos W."/>
            <person name="Pangilinan J."/>
            <person name="Riley R."/>
            <person name="Hundley H."/>
            <person name="Na H."/>
            <person name="Barry K."/>
            <person name="Grigoriev I.V."/>
            <person name="Stajich J.E."/>
            <person name="Kennedy P.G."/>
        </authorList>
    </citation>
    <scope>NUCLEOTIDE SEQUENCE</scope>
    <source>
        <strain evidence="2">S12</strain>
    </source>
</reference>
<comment type="caution">
    <text evidence="2">The sequence shown here is derived from an EMBL/GenBank/DDBJ whole genome shotgun (WGS) entry which is preliminary data.</text>
</comment>
<gene>
    <name evidence="2" type="ORF">HD556DRAFT_1441381</name>
</gene>
<keyword evidence="1" id="KW-0175">Coiled coil</keyword>
<accession>A0A9P7DJK1</accession>
<evidence type="ECO:0000313" key="2">
    <source>
        <dbReference type="EMBL" id="KAG1796695.1"/>
    </source>
</evidence>
<dbReference type="GeneID" id="64600051"/>
<evidence type="ECO:0000313" key="3">
    <source>
        <dbReference type="Proteomes" id="UP000719766"/>
    </source>
</evidence>
<name>A0A9P7DJK1_9AGAM</name>
<dbReference type="RefSeq" id="XP_041162052.1">
    <property type="nucleotide sequence ID" value="XM_041306287.1"/>
</dbReference>
<sequence length="368" mass="42088">MSTKEMGPGARRDTLDDHFRDWNWKKITLLGQVLLQKVIEAVRAEQEHRIALSELEDSIRESELEIETWEVDHTKPNPFERHIIAAVQLELTKQDTKELEDGNAVSLHSEVSCSILISTGIDLEHAQCQLCADAGLLGQHPTDTQQTSILTHSNTLLCHIDAWTMIQTLYMPSVANLRANRLIDLSSDDNNNNSGCPKPNPNSGKAEDLQLLLPSEICDHKLLKIKWPLRLAQAHDALNKCRTHIHLHQQLVQFKNITYVVRIPTLDAVEECLVISHTKYSCAQKALIALSNHLDHVDFTGQSQGRTIMSWIWLTHGISNDNAESLQDMLHVEWCKARARQNCWSEEVQLLLEEMWRVLAFFNWQVQW</sequence>
<dbReference type="EMBL" id="JABBWE010000018">
    <property type="protein sequence ID" value="KAG1796695.1"/>
    <property type="molecule type" value="Genomic_DNA"/>
</dbReference>
<protein>
    <submittedName>
        <fullName evidence="2">Uncharacterized protein</fullName>
    </submittedName>
</protein>
<evidence type="ECO:0000256" key="1">
    <source>
        <dbReference type="SAM" id="Coils"/>
    </source>
</evidence>
<keyword evidence="3" id="KW-1185">Reference proteome</keyword>
<dbReference type="AlphaFoldDB" id="A0A9P7DJK1"/>
<feature type="coiled-coil region" evidence="1">
    <location>
        <begin position="45"/>
        <end position="72"/>
    </location>
</feature>
<organism evidence="2 3">
    <name type="scientific">Suillus plorans</name>
    <dbReference type="NCBI Taxonomy" id="116603"/>
    <lineage>
        <taxon>Eukaryota</taxon>
        <taxon>Fungi</taxon>
        <taxon>Dikarya</taxon>
        <taxon>Basidiomycota</taxon>
        <taxon>Agaricomycotina</taxon>
        <taxon>Agaricomycetes</taxon>
        <taxon>Agaricomycetidae</taxon>
        <taxon>Boletales</taxon>
        <taxon>Suillineae</taxon>
        <taxon>Suillaceae</taxon>
        <taxon>Suillus</taxon>
    </lineage>
</organism>